<feature type="transmembrane region" description="Helical" evidence="1">
    <location>
        <begin position="37"/>
        <end position="57"/>
    </location>
</feature>
<reference evidence="3" key="1">
    <citation type="submission" date="2016-10" db="EMBL/GenBank/DDBJ databases">
        <authorList>
            <person name="Varghese N."/>
            <person name="Submissions S."/>
        </authorList>
    </citation>
    <scope>NUCLEOTIDE SEQUENCE [LARGE SCALE GENOMIC DNA]</scope>
    <source>
        <strain evidence="3">IBRC-M10078</strain>
    </source>
</reference>
<dbReference type="EMBL" id="FNJU01000019">
    <property type="protein sequence ID" value="SDP95819.1"/>
    <property type="molecule type" value="Genomic_DNA"/>
</dbReference>
<keyword evidence="3" id="KW-1185">Reference proteome</keyword>
<keyword evidence="1" id="KW-0472">Membrane</keyword>
<keyword evidence="1" id="KW-1133">Transmembrane helix</keyword>
<keyword evidence="1" id="KW-0812">Transmembrane</keyword>
<dbReference type="OrthoDB" id="2939462at2"/>
<evidence type="ECO:0000313" key="3">
    <source>
        <dbReference type="Proteomes" id="UP000199159"/>
    </source>
</evidence>
<accession>A0A1H0WZ12</accession>
<organism evidence="2 3">
    <name type="scientific">Litchfieldia salsa</name>
    <dbReference type="NCBI Taxonomy" id="930152"/>
    <lineage>
        <taxon>Bacteria</taxon>
        <taxon>Bacillati</taxon>
        <taxon>Bacillota</taxon>
        <taxon>Bacilli</taxon>
        <taxon>Bacillales</taxon>
        <taxon>Bacillaceae</taxon>
        <taxon>Litchfieldia</taxon>
    </lineage>
</organism>
<evidence type="ECO:0000313" key="2">
    <source>
        <dbReference type="EMBL" id="SDP95819.1"/>
    </source>
</evidence>
<sequence>MEFIQAFALFLSFVMCLFLLSFAYMEGIRISNSEGKVQADSLLFSATMGLVFAFFTASLY</sequence>
<name>A0A1H0WZ12_9BACI</name>
<dbReference type="AlphaFoldDB" id="A0A1H0WZ12"/>
<dbReference type="Proteomes" id="UP000199159">
    <property type="component" value="Unassembled WGS sequence"/>
</dbReference>
<protein>
    <submittedName>
        <fullName evidence="2">Uncharacterized protein</fullName>
    </submittedName>
</protein>
<gene>
    <name evidence="2" type="ORF">SAMN05216565_11959</name>
</gene>
<feature type="transmembrane region" description="Helical" evidence="1">
    <location>
        <begin position="6"/>
        <end position="25"/>
    </location>
</feature>
<evidence type="ECO:0000256" key="1">
    <source>
        <dbReference type="SAM" id="Phobius"/>
    </source>
</evidence>
<dbReference type="STRING" id="930152.SAMN05216565_11959"/>
<proteinExistence type="predicted"/>
<dbReference type="RefSeq" id="WP_090859480.1">
    <property type="nucleotide sequence ID" value="NZ_FNJU01000019.1"/>
</dbReference>